<evidence type="ECO:0000313" key="2">
    <source>
        <dbReference type="Proteomes" id="UP001234297"/>
    </source>
</evidence>
<reference evidence="1 2" key="1">
    <citation type="journal article" date="2022" name="Hortic Res">
        <title>A haplotype resolved chromosomal level avocado genome allows analysis of novel avocado genes.</title>
        <authorList>
            <person name="Nath O."/>
            <person name="Fletcher S.J."/>
            <person name="Hayward A."/>
            <person name="Shaw L.M."/>
            <person name="Masouleh A.K."/>
            <person name="Furtado A."/>
            <person name="Henry R.J."/>
            <person name="Mitter N."/>
        </authorList>
    </citation>
    <scope>NUCLEOTIDE SEQUENCE [LARGE SCALE GENOMIC DNA]</scope>
    <source>
        <strain evidence="2">cv. Hass</strain>
    </source>
</reference>
<sequence length="205" mass="22657">MERVVEKTYSSNLEERCTVKFSEQCIFTTITSTASVVDEWISEIRRIYGQITIVGLDTEWCLPKEKGKCGPVAIIQLCVGTRCLIFQLILADVIPESLKGFLADPTLKFVGVAVAGDAQKLWDEYGLIVGSTEDLAAVAALKLGEEKLKEAGLKRLASIVLGVEMEKPKRVILSTWNARVLNLKQIHYASVDAFVSFEIGKCLMI</sequence>
<name>A0ACC2KQG8_PERAE</name>
<evidence type="ECO:0000313" key="1">
    <source>
        <dbReference type="EMBL" id="KAJ8623441.1"/>
    </source>
</evidence>
<organism evidence="1 2">
    <name type="scientific">Persea americana</name>
    <name type="common">Avocado</name>
    <dbReference type="NCBI Taxonomy" id="3435"/>
    <lineage>
        <taxon>Eukaryota</taxon>
        <taxon>Viridiplantae</taxon>
        <taxon>Streptophyta</taxon>
        <taxon>Embryophyta</taxon>
        <taxon>Tracheophyta</taxon>
        <taxon>Spermatophyta</taxon>
        <taxon>Magnoliopsida</taxon>
        <taxon>Magnoliidae</taxon>
        <taxon>Laurales</taxon>
        <taxon>Lauraceae</taxon>
        <taxon>Persea</taxon>
    </lineage>
</organism>
<keyword evidence="2" id="KW-1185">Reference proteome</keyword>
<dbReference type="EMBL" id="CM056818">
    <property type="protein sequence ID" value="KAJ8623441.1"/>
    <property type="molecule type" value="Genomic_DNA"/>
</dbReference>
<dbReference type="Proteomes" id="UP001234297">
    <property type="component" value="Chromosome 10"/>
</dbReference>
<gene>
    <name evidence="1" type="ORF">MRB53_031970</name>
</gene>
<comment type="caution">
    <text evidence="1">The sequence shown here is derived from an EMBL/GenBank/DDBJ whole genome shotgun (WGS) entry which is preliminary data.</text>
</comment>
<accession>A0ACC2KQG8</accession>
<proteinExistence type="predicted"/>
<protein>
    <submittedName>
        <fullName evidence="1">Uncharacterized protein</fullName>
    </submittedName>
</protein>